<dbReference type="PANTHER" id="PTHR31672">
    <property type="entry name" value="BNACNNG10540D PROTEIN"/>
    <property type="match status" value="1"/>
</dbReference>
<dbReference type="AlphaFoldDB" id="A0AAP0M1I1"/>
<proteinExistence type="predicted"/>
<reference evidence="2 3" key="1">
    <citation type="submission" date="2024-05" db="EMBL/GenBank/DDBJ databases">
        <title>Haplotype-resolved chromosome-level genome assembly of Huyou (Citrus changshanensis).</title>
        <authorList>
            <person name="Miao C."/>
            <person name="Chen W."/>
            <person name="Wu Y."/>
            <person name="Wang L."/>
            <person name="Zhao S."/>
            <person name="Grierson D."/>
            <person name="Xu C."/>
            <person name="Chen K."/>
        </authorList>
    </citation>
    <scope>NUCLEOTIDE SEQUENCE [LARGE SCALE GENOMIC DNA]</scope>
    <source>
        <strain evidence="2">01-14</strain>
        <tissue evidence="2">Leaf</tissue>
    </source>
</reference>
<comment type="caution">
    <text evidence="2">The sequence shown here is derived from an EMBL/GenBank/DDBJ whole genome shotgun (WGS) entry which is preliminary data.</text>
</comment>
<evidence type="ECO:0000313" key="3">
    <source>
        <dbReference type="Proteomes" id="UP001428341"/>
    </source>
</evidence>
<accession>A0AAP0M1I1</accession>
<sequence>MYFGDVYMPLYVEKKPPRVEVYSLATNSWRTIGNNAGYYANDTFSSAFLNEAVHWFASKTGEESSANVVLLFDFNSEKFGEIMLPMYHEDGEGENPQLSVAVLRESLALIVCSISNLRLIEGCYIWVMREYGLVESGTKQYSIVPEERIVRPLGIVNNSDFGMQRSGSMRGEMQRQDQNV</sequence>
<dbReference type="NCBIfam" id="TIGR01640">
    <property type="entry name" value="F_box_assoc_1"/>
    <property type="match status" value="1"/>
</dbReference>
<dbReference type="InterPro" id="IPR006527">
    <property type="entry name" value="F-box-assoc_dom_typ1"/>
</dbReference>
<protein>
    <recommendedName>
        <fullName evidence="1">F-box associated beta-propeller type 1 domain-containing protein</fullName>
    </recommendedName>
</protein>
<dbReference type="InterPro" id="IPR017451">
    <property type="entry name" value="F-box-assoc_interact_dom"/>
</dbReference>
<evidence type="ECO:0000259" key="1">
    <source>
        <dbReference type="Pfam" id="PF07734"/>
    </source>
</evidence>
<keyword evidence="3" id="KW-1185">Reference proteome</keyword>
<dbReference type="PANTHER" id="PTHR31672:SF13">
    <property type="entry name" value="F-BOX PROTEIN CPR30-LIKE"/>
    <property type="match status" value="1"/>
</dbReference>
<dbReference type="EMBL" id="JBCGBO010000006">
    <property type="protein sequence ID" value="KAK9194335.1"/>
    <property type="molecule type" value="Genomic_DNA"/>
</dbReference>
<feature type="domain" description="F-box associated beta-propeller type 1" evidence="1">
    <location>
        <begin position="15"/>
        <end position="131"/>
    </location>
</feature>
<organism evidence="2 3">
    <name type="scientific">Citrus x changshan-huyou</name>
    <dbReference type="NCBI Taxonomy" id="2935761"/>
    <lineage>
        <taxon>Eukaryota</taxon>
        <taxon>Viridiplantae</taxon>
        <taxon>Streptophyta</taxon>
        <taxon>Embryophyta</taxon>
        <taxon>Tracheophyta</taxon>
        <taxon>Spermatophyta</taxon>
        <taxon>Magnoliopsida</taxon>
        <taxon>eudicotyledons</taxon>
        <taxon>Gunneridae</taxon>
        <taxon>Pentapetalae</taxon>
        <taxon>rosids</taxon>
        <taxon>malvids</taxon>
        <taxon>Sapindales</taxon>
        <taxon>Rutaceae</taxon>
        <taxon>Aurantioideae</taxon>
        <taxon>Citrus</taxon>
    </lineage>
</organism>
<dbReference type="Pfam" id="PF07734">
    <property type="entry name" value="FBA_1"/>
    <property type="match status" value="1"/>
</dbReference>
<dbReference type="Proteomes" id="UP001428341">
    <property type="component" value="Unassembled WGS sequence"/>
</dbReference>
<dbReference type="InterPro" id="IPR050796">
    <property type="entry name" value="SCF_F-box_component"/>
</dbReference>
<evidence type="ECO:0000313" key="2">
    <source>
        <dbReference type="EMBL" id="KAK9194335.1"/>
    </source>
</evidence>
<gene>
    <name evidence="2" type="ORF">WN944_005039</name>
</gene>
<name>A0AAP0M1I1_9ROSI</name>